<organism evidence="3 4">
    <name type="scientific">Handroanthus impetiginosus</name>
    <dbReference type="NCBI Taxonomy" id="429701"/>
    <lineage>
        <taxon>Eukaryota</taxon>
        <taxon>Viridiplantae</taxon>
        <taxon>Streptophyta</taxon>
        <taxon>Embryophyta</taxon>
        <taxon>Tracheophyta</taxon>
        <taxon>Spermatophyta</taxon>
        <taxon>Magnoliopsida</taxon>
        <taxon>eudicotyledons</taxon>
        <taxon>Gunneridae</taxon>
        <taxon>Pentapetalae</taxon>
        <taxon>asterids</taxon>
        <taxon>lamiids</taxon>
        <taxon>Lamiales</taxon>
        <taxon>Bignoniaceae</taxon>
        <taxon>Crescentiina</taxon>
        <taxon>Tabebuia alliance</taxon>
        <taxon>Handroanthus</taxon>
    </lineage>
</organism>
<name>A0A2G9GRZ2_9LAMI</name>
<dbReference type="InterPro" id="IPR002044">
    <property type="entry name" value="CBM20"/>
</dbReference>
<dbReference type="OrthoDB" id="550577at2759"/>
<comment type="caution">
    <text evidence="3">The sequence shown here is derived from an EMBL/GenBank/DDBJ whole genome shotgun (WGS) entry which is preliminary data.</text>
</comment>
<dbReference type="GO" id="GO:2001070">
    <property type="term" value="F:starch binding"/>
    <property type="evidence" value="ECO:0007669"/>
    <property type="project" value="InterPro"/>
</dbReference>
<dbReference type="Proteomes" id="UP000231279">
    <property type="component" value="Unassembled WGS sequence"/>
</dbReference>
<feature type="compositionally biased region" description="Basic and acidic residues" evidence="1">
    <location>
        <begin position="378"/>
        <end position="389"/>
    </location>
</feature>
<dbReference type="GO" id="GO:0051752">
    <property type="term" value="F:phosphoglucan, water dikinase activity"/>
    <property type="evidence" value="ECO:0007669"/>
    <property type="project" value="UniProtKB-EC"/>
</dbReference>
<evidence type="ECO:0000259" key="2">
    <source>
        <dbReference type="PROSITE" id="PS51166"/>
    </source>
</evidence>
<dbReference type="FunFam" id="2.60.40.10:FF:000552">
    <property type="entry name" value="Related to glucoamylase"/>
    <property type="match status" value="1"/>
</dbReference>
<dbReference type="AlphaFoldDB" id="A0A2G9GRZ2"/>
<feature type="compositionally biased region" description="Polar residues" evidence="1">
    <location>
        <begin position="342"/>
        <end position="355"/>
    </location>
</feature>
<dbReference type="GO" id="GO:0016020">
    <property type="term" value="C:membrane"/>
    <property type="evidence" value="ECO:0007669"/>
    <property type="project" value="TreeGrafter"/>
</dbReference>
<sequence length="457" mass="51489">MKALGGSYLKLFTCKQREKESFFRCSREIALTRQESGFLGHQKRVIDGLSLTVSFQQKYIHSIPAASSPQTSVGNEEIQTIYSDQPKTVRVRFKLQKECAFGQQFVIVGDDPVVGLWDPSDGVPLNWSEGHVWTAQMDISIGKVIKYKFILKEQTGKISWQPGPDRILETWDTKKTITVVEDWDNQDLQNVVEEDFVADVAEEESLIDSDLLLVAENLSQPILNEEAEAIKEFANASGHANMVAENITEEFDEQNSSLSDKESALMSSTNQKREERSPENDGSKLLSPKDEITLVEDEEGVPLLVPGLVTMPVEESEANRVENNSVDETEDSTDSELKDEQGSASVHSTERTSAVTHLKDKDDSAPMNSKEVIPTTKQLKDEHDSASMHSTERIHTITELKEEHVFGSQHSTETREMKMDEKQHVYGSEKVESDIFKSDMQWGRRTLQKFLANLGFQ</sequence>
<feature type="domain" description="CBM20" evidence="2">
    <location>
        <begin position="83"/>
        <end position="185"/>
    </location>
</feature>
<feature type="region of interest" description="Disordered" evidence="1">
    <location>
        <begin position="305"/>
        <end position="389"/>
    </location>
</feature>
<keyword evidence="4" id="KW-1185">Reference proteome</keyword>
<feature type="compositionally biased region" description="Acidic residues" evidence="1">
    <location>
        <begin position="325"/>
        <end position="334"/>
    </location>
</feature>
<dbReference type="InterPro" id="IPR013783">
    <property type="entry name" value="Ig-like_fold"/>
</dbReference>
<evidence type="ECO:0000313" key="3">
    <source>
        <dbReference type="EMBL" id="PIN08018.1"/>
    </source>
</evidence>
<evidence type="ECO:0000313" key="4">
    <source>
        <dbReference type="Proteomes" id="UP000231279"/>
    </source>
</evidence>
<dbReference type="EMBL" id="NKXS01003928">
    <property type="protein sequence ID" value="PIN08018.1"/>
    <property type="molecule type" value="Genomic_DNA"/>
</dbReference>
<dbReference type="PANTHER" id="PTHR15048">
    <property type="entry name" value="STARCH-BINDING DOMAIN-CONTAINING PROTEIN 1"/>
    <property type="match status" value="1"/>
</dbReference>
<dbReference type="InterPro" id="IPR013784">
    <property type="entry name" value="Carb-bd-like_fold"/>
</dbReference>
<proteinExistence type="predicted"/>
<reference evidence="4" key="1">
    <citation type="journal article" date="2018" name="Gigascience">
        <title>Genome assembly of the Pink Ipe (Handroanthus impetiginosus, Bignoniaceae), a highly valued, ecologically keystone Neotropical timber forest tree.</title>
        <authorList>
            <person name="Silva-Junior O.B."/>
            <person name="Grattapaglia D."/>
            <person name="Novaes E."/>
            <person name="Collevatti R.G."/>
        </authorList>
    </citation>
    <scope>NUCLEOTIDE SEQUENCE [LARGE SCALE GENOMIC DNA]</scope>
    <source>
        <strain evidence="4">cv. UFG-1</strain>
    </source>
</reference>
<dbReference type="CDD" id="cd05467">
    <property type="entry name" value="CBM20"/>
    <property type="match status" value="1"/>
</dbReference>
<dbReference type="STRING" id="429701.A0A2G9GRZ2"/>
<dbReference type="SUPFAM" id="SSF49452">
    <property type="entry name" value="Starch-binding domain-like"/>
    <property type="match status" value="1"/>
</dbReference>
<dbReference type="Pfam" id="PF00686">
    <property type="entry name" value="CBM_20"/>
    <property type="match status" value="1"/>
</dbReference>
<dbReference type="Gene3D" id="2.60.40.10">
    <property type="entry name" value="Immunoglobulins"/>
    <property type="match status" value="1"/>
</dbReference>
<feature type="compositionally biased region" description="Basic and acidic residues" evidence="1">
    <location>
        <begin position="271"/>
        <end position="292"/>
    </location>
</feature>
<dbReference type="EC" id="2.7.9.5" evidence="3"/>
<gene>
    <name evidence="3" type="ORF">CDL12_19400</name>
</gene>
<keyword evidence="3" id="KW-0418">Kinase</keyword>
<evidence type="ECO:0000256" key="1">
    <source>
        <dbReference type="SAM" id="MobiDB-lite"/>
    </source>
</evidence>
<dbReference type="SMART" id="SM01065">
    <property type="entry name" value="CBM_2"/>
    <property type="match status" value="1"/>
</dbReference>
<protein>
    <submittedName>
        <fullName evidence="3">Phosphoglucan, water dikinase</fullName>
        <ecNumber evidence="3">2.7.9.5</ecNumber>
    </submittedName>
</protein>
<dbReference type="PANTHER" id="PTHR15048:SF0">
    <property type="entry name" value="STARCH-BINDING DOMAIN-CONTAINING PROTEIN 1"/>
    <property type="match status" value="1"/>
</dbReference>
<feature type="region of interest" description="Disordered" evidence="1">
    <location>
        <begin position="251"/>
        <end position="292"/>
    </location>
</feature>
<dbReference type="PROSITE" id="PS51166">
    <property type="entry name" value="CBM20"/>
    <property type="match status" value="1"/>
</dbReference>
<accession>A0A2G9GRZ2</accession>
<keyword evidence="3" id="KW-0808">Transferase</keyword>